<proteinExistence type="predicted"/>
<accession>A0A428B8M2</accession>
<dbReference type="AlphaFoldDB" id="A0A428B8M2"/>
<sequence>MDKTKQIRTVCIDSYIIKDFDHSPYFQKLVSLCSNHHDRKKVILVNSPNEQAIFNYLRQTGLKISSKNPKNCGDATFIGRRPQSLHTKADDNPNGFEFIDLNVSTVFIIDTLGNYTAKDLEQVFKHAKKIYYLTTDIAFRKPIINEFNSEDFFIINIPLLVNPANLANVSDILEESTPFWNLLGANNLFKQTFYHPNSYLYYNPEKPLSLFNGETRDFTEINPEDIILTDAGDVSSKTMNSINTLKSEVNSKEQQSDLKVALEEIMKYNESLARNTIEAMKGYCIPIQERIEELYAENDSLKELIQTRLIQQPQVHDEIAEFYEELDDNDPLKAFRN</sequence>
<evidence type="ECO:0000313" key="1">
    <source>
        <dbReference type="EMBL" id="RSI59642.1"/>
    </source>
</evidence>
<evidence type="ECO:0000313" key="2">
    <source>
        <dbReference type="Proteomes" id="UP000278653"/>
    </source>
</evidence>
<reference evidence="1 2" key="1">
    <citation type="submission" date="2018-11" db="EMBL/GenBank/DDBJ databases">
        <title>Species Designations Belie Phenotypic and Genotypic Heterogeneity in Oral Streptococci.</title>
        <authorList>
            <person name="Velsko I."/>
        </authorList>
    </citation>
    <scope>NUCLEOTIDE SEQUENCE [LARGE SCALE GENOMIC DNA]</scope>
    <source>
        <strain evidence="1 2">BCC15</strain>
    </source>
</reference>
<protein>
    <submittedName>
        <fullName evidence="1">Uncharacterized protein</fullName>
    </submittedName>
</protein>
<dbReference type="EMBL" id="RJNH01000013">
    <property type="protein sequence ID" value="RSI59642.1"/>
    <property type="molecule type" value="Genomic_DNA"/>
</dbReference>
<name>A0A428B8M2_STRMT</name>
<dbReference type="RefSeq" id="WP_125448086.1">
    <property type="nucleotide sequence ID" value="NZ_RJNH01000013.1"/>
</dbReference>
<organism evidence="1 2">
    <name type="scientific">Streptococcus mitis</name>
    <dbReference type="NCBI Taxonomy" id="28037"/>
    <lineage>
        <taxon>Bacteria</taxon>
        <taxon>Bacillati</taxon>
        <taxon>Bacillota</taxon>
        <taxon>Bacilli</taxon>
        <taxon>Lactobacillales</taxon>
        <taxon>Streptococcaceae</taxon>
        <taxon>Streptococcus</taxon>
        <taxon>Streptococcus mitis group</taxon>
    </lineage>
</organism>
<comment type="caution">
    <text evidence="1">The sequence shown here is derived from an EMBL/GenBank/DDBJ whole genome shotgun (WGS) entry which is preliminary data.</text>
</comment>
<dbReference type="Proteomes" id="UP000278653">
    <property type="component" value="Unassembled WGS sequence"/>
</dbReference>
<gene>
    <name evidence="1" type="ORF">D8865_09215</name>
</gene>